<accession>A0A507ERR6</accession>
<dbReference type="GO" id="GO:0070086">
    <property type="term" value="P:ubiquitin-dependent endocytosis"/>
    <property type="evidence" value="ECO:0007669"/>
    <property type="project" value="TreeGrafter"/>
</dbReference>
<keyword evidence="5" id="KW-1185">Reference proteome</keyword>
<dbReference type="SUPFAM" id="SSF81296">
    <property type="entry name" value="E set domains"/>
    <property type="match status" value="1"/>
</dbReference>
<organism evidence="4 5">
    <name type="scientific">Chytriomyces confervae</name>
    <dbReference type="NCBI Taxonomy" id="246404"/>
    <lineage>
        <taxon>Eukaryota</taxon>
        <taxon>Fungi</taxon>
        <taxon>Fungi incertae sedis</taxon>
        <taxon>Chytridiomycota</taxon>
        <taxon>Chytridiomycota incertae sedis</taxon>
        <taxon>Chytridiomycetes</taxon>
        <taxon>Chytridiales</taxon>
        <taxon>Chytriomycetaceae</taxon>
        <taxon>Chytriomyces</taxon>
    </lineage>
</organism>
<keyword evidence="2" id="KW-1133">Transmembrane helix</keyword>
<dbReference type="GO" id="GO:0031625">
    <property type="term" value="F:ubiquitin protein ligase binding"/>
    <property type="evidence" value="ECO:0007669"/>
    <property type="project" value="TreeGrafter"/>
</dbReference>
<dbReference type="EMBL" id="QEAP01000435">
    <property type="protein sequence ID" value="TPX66541.1"/>
    <property type="molecule type" value="Genomic_DNA"/>
</dbReference>
<gene>
    <name evidence="4" type="ORF">CcCBS67573_g07777</name>
</gene>
<evidence type="ECO:0000256" key="2">
    <source>
        <dbReference type="SAM" id="Phobius"/>
    </source>
</evidence>
<dbReference type="SMART" id="SM01017">
    <property type="entry name" value="Arrestin_C"/>
    <property type="match status" value="1"/>
</dbReference>
<proteinExistence type="predicted"/>
<feature type="domain" description="Arrestin C-terminal-like" evidence="3">
    <location>
        <begin position="963"/>
        <end position="1131"/>
    </location>
</feature>
<dbReference type="InterPro" id="IPR014756">
    <property type="entry name" value="Ig_E-set"/>
</dbReference>
<dbReference type="InterPro" id="IPR050357">
    <property type="entry name" value="Arrestin_domain-protein"/>
</dbReference>
<keyword evidence="2" id="KW-0472">Membrane</keyword>
<feature type="transmembrane region" description="Helical" evidence="2">
    <location>
        <begin position="38"/>
        <end position="62"/>
    </location>
</feature>
<feature type="region of interest" description="Disordered" evidence="1">
    <location>
        <begin position="718"/>
        <end position="740"/>
    </location>
</feature>
<comment type="caution">
    <text evidence="4">The sequence shown here is derived from an EMBL/GenBank/DDBJ whole genome shotgun (WGS) entry which is preliminary data.</text>
</comment>
<dbReference type="InterPro" id="IPR011022">
    <property type="entry name" value="Arrestin_C-like"/>
</dbReference>
<dbReference type="InterPro" id="IPR014752">
    <property type="entry name" value="Arrestin-like_C"/>
</dbReference>
<dbReference type="PANTHER" id="PTHR11188">
    <property type="entry name" value="ARRESTIN DOMAIN CONTAINING PROTEIN"/>
    <property type="match status" value="1"/>
</dbReference>
<evidence type="ECO:0000313" key="4">
    <source>
        <dbReference type="EMBL" id="TPX66541.1"/>
    </source>
</evidence>
<dbReference type="GO" id="GO:0005829">
    <property type="term" value="C:cytosol"/>
    <property type="evidence" value="ECO:0007669"/>
    <property type="project" value="TreeGrafter"/>
</dbReference>
<evidence type="ECO:0000313" key="5">
    <source>
        <dbReference type="Proteomes" id="UP000320333"/>
    </source>
</evidence>
<dbReference type="PANTHER" id="PTHR11188:SF17">
    <property type="entry name" value="FI21816P1"/>
    <property type="match status" value="1"/>
</dbReference>
<evidence type="ECO:0000259" key="3">
    <source>
        <dbReference type="SMART" id="SM01017"/>
    </source>
</evidence>
<evidence type="ECO:0000256" key="1">
    <source>
        <dbReference type="SAM" id="MobiDB-lite"/>
    </source>
</evidence>
<dbReference type="GO" id="GO:0005886">
    <property type="term" value="C:plasma membrane"/>
    <property type="evidence" value="ECO:0007669"/>
    <property type="project" value="TreeGrafter"/>
</dbReference>
<keyword evidence="2" id="KW-0812">Transmembrane</keyword>
<dbReference type="OrthoDB" id="543916at2759"/>
<dbReference type="Proteomes" id="UP000320333">
    <property type="component" value="Unassembled WGS sequence"/>
</dbReference>
<protein>
    <recommendedName>
        <fullName evidence="3">Arrestin C-terminal-like domain-containing protein</fullName>
    </recommendedName>
</protein>
<dbReference type="GO" id="GO:0030674">
    <property type="term" value="F:protein-macromolecule adaptor activity"/>
    <property type="evidence" value="ECO:0007669"/>
    <property type="project" value="TreeGrafter"/>
</dbReference>
<sequence>MKHKRTTGAASPTLLHERLPVLPTSIPTMRRFMRMYRLIFVLISVALFTSLVLLAALAMLGVRSSRRMSPPQSTQNVSLILDFTCGADVNYTTYRDDPHLSEIQVMRMLGRDVILGGPLSDEWLPYVADYENKGSNERRNEASSNRFSGKQKWKGERIIQEGDIVDGKVVYRRDSLNEGFGMGSNAGVKVNVEMKENLNNEQMDYNGAKDPPGKAEEKMMEWHGFGKSGHDEDNSENAWKNSDAQFSNWRNFRHDAIINLINYTAVVLEPFKPEPDFSYSPRITYLNGHRGCNENLRGVMSKFRLNFNVVDPRKISKYGMFENDARYLVNNGWVQALCGVSDIIIVADTVPDARALFLFLLDPDPKKRCQSKIVIEMTNRFNWEIHDNEFYYPMMRKLALNPPKNLWWTANNPFEAVFFANQVGVAPNITLLRSLGAWDVDSQIKTTKTIASKLLEALGLNWSELRYRKEIDEVARESLCTIQDVETTTRPKVGDLFDYYCLPIVQLSKKYGGPVGLLKFKAFLYIPYQVSVMKFYENVAMGVPQILPTPRLLRVMGKTNNHHLFCTWMDKLEEASLFMYNPVWHKRVYNADHSVKDRKDWDNIDAPYHATWTEYVDFYRSEFEPFVYYFDSFAELAELIKRPAEVFDWKNVRVEGPRYYTKVRKETSRPEWHQSPLATYRMDGPHNADEHSSARAGDMEVEITQIDDAPNIPKSVLDNSKQPSNAFPVPPFDRSASETRTRNAFVSTRVDLTAGVFVAGSDGEVTGRLVLSCKKHARQVKIGAVAVHLSGFEHVLSHADKRRVFASSARTANNTRLFMHSALNLQSNTSAPSEAVLPGPCDEDGMWAARPGTTVFDFAVKLCPEAKGANARLPSSFWNSRSGGVRYILAATVQVKIGFNRPHVLVVYQEAQVVESVGPPMLPTMVPSLTLWGQDRRMIGWLESRKGEVFLKARCHVREFDIEDTALAVNDCGAWISGGVGHVFVEVNNGSLRKVKHLKLSLIRRLKTFSLTNAESGSLIPINFSRDIVTEKLYRSSKPKFSERGLLAKPAPQWEESCGNKSKACVEEDWPGVKRGESFSFLASIDVPANIRSVRYGLLVEVSYAIQVTAIPKGSAGVSVEIPITILHPLSVLESGPSISRLSKYKTLPLKNEAVLQLEVPASNVPQIVIHEEIQVSEGLVIQDAELPRAGIITPRSATLNGKPVTISKPLAARSKSDAKVPHIPSTNYPPITSMSSKSDALGELDSLAASLRNVSLGLTPPKRKPPSPPFSRAKLARNLEHESIPKKEMMKQGTQGDERHDRAFQRFATNKTAPPVTHGVSQDTLVTNEGGTLADEFAEGIDAILSQKLVERQLLQRREESAAVTRDIDALFEKLDGMD</sequence>
<feature type="region of interest" description="Disordered" evidence="1">
    <location>
        <begin position="1213"/>
        <end position="1232"/>
    </location>
</feature>
<reference evidence="4 5" key="1">
    <citation type="journal article" date="2019" name="Sci. Rep.">
        <title>Comparative genomics of chytrid fungi reveal insights into the obligate biotrophic and pathogenic lifestyle of Synchytrium endobioticum.</title>
        <authorList>
            <person name="van de Vossenberg B.T.L.H."/>
            <person name="Warris S."/>
            <person name="Nguyen H.D.T."/>
            <person name="van Gent-Pelzer M.P.E."/>
            <person name="Joly D.L."/>
            <person name="van de Geest H.C."/>
            <person name="Bonants P.J.M."/>
            <person name="Smith D.S."/>
            <person name="Levesque C.A."/>
            <person name="van der Lee T.A.J."/>
        </authorList>
    </citation>
    <scope>NUCLEOTIDE SEQUENCE [LARGE SCALE GENOMIC DNA]</scope>
    <source>
        <strain evidence="4 5">CBS 675.73</strain>
    </source>
</reference>
<dbReference type="Gene3D" id="2.60.40.640">
    <property type="match status" value="2"/>
</dbReference>
<name>A0A507ERR6_9FUNG</name>